<feature type="non-terminal residue" evidence="12">
    <location>
        <position position="1"/>
    </location>
</feature>
<keyword evidence="3 9" id="KW-0812">Transmembrane</keyword>
<dbReference type="InterPro" id="IPR001708">
    <property type="entry name" value="YidC/ALB3/OXA1/COX18"/>
</dbReference>
<evidence type="ECO:0000256" key="6">
    <source>
        <dbReference type="ARBA" id="ARBA00022989"/>
    </source>
</evidence>
<feature type="domain" description="Membrane insertase YidC/Oxa/ALB C-terminal" evidence="11">
    <location>
        <begin position="3"/>
        <end position="109"/>
    </location>
</feature>
<keyword evidence="4" id="KW-0999">Mitochondrion inner membrane</keyword>
<evidence type="ECO:0000259" key="11">
    <source>
        <dbReference type="Pfam" id="PF02096"/>
    </source>
</evidence>
<sequence length="188" mass="21187">LSFFMALKKMAYVPVESMTTGGFLWCTDLTVPDQFYLLPLITSITLWGIIEVGVDTGKATVAGQFSRFVNLGMKFIPLVAFPFMMNFPAGVCCYWMFTNFVSLGQVAFLKIPAVRRYFNITAKKKLPKPQQEKKVGLIKDFKSSLSNMKIARDIANREVLDQASFQRAGRMPPAKTYKYNPTLVDSPL</sequence>
<keyword evidence="5" id="KW-0809">Transit peptide</keyword>
<dbReference type="GO" id="GO:0032977">
    <property type="term" value="F:membrane insertase activity"/>
    <property type="evidence" value="ECO:0007669"/>
    <property type="project" value="InterPro"/>
</dbReference>
<evidence type="ECO:0000256" key="3">
    <source>
        <dbReference type="ARBA" id="ARBA00022692"/>
    </source>
</evidence>
<keyword evidence="6 10" id="KW-1133">Transmembrane helix</keyword>
<dbReference type="AlphaFoldDB" id="A3EXX3"/>
<evidence type="ECO:0000256" key="1">
    <source>
        <dbReference type="ARBA" id="ARBA00004448"/>
    </source>
</evidence>
<evidence type="ECO:0000256" key="7">
    <source>
        <dbReference type="ARBA" id="ARBA00023128"/>
    </source>
</evidence>
<evidence type="ECO:0000256" key="5">
    <source>
        <dbReference type="ARBA" id="ARBA00022946"/>
    </source>
</evidence>
<reference evidence="12" key="1">
    <citation type="submission" date="2006-10" db="EMBL/GenBank/DDBJ databases">
        <title>Expressed genes of the pink hibiscus mealybug, Maconellicoccus hirsutus.</title>
        <authorList>
            <person name="Hunter W.B."/>
            <person name="Hunnicutt L.E."/>
        </authorList>
    </citation>
    <scope>NUCLEOTIDE SEQUENCE</scope>
</reference>
<dbReference type="InterPro" id="IPR028055">
    <property type="entry name" value="YidC/Oxa/ALB_C"/>
</dbReference>
<protein>
    <submittedName>
        <fullName evidence="12">Mitochondrial inner membrane protein OXA1L</fullName>
    </submittedName>
</protein>
<feature type="transmembrane region" description="Helical" evidence="10">
    <location>
        <begin position="75"/>
        <end position="97"/>
    </location>
</feature>
<evidence type="ECO:0000313" key="12">
    <source>
        <dbReference type="EMBL" id="ABN12033.1"/>
    </source>
</evidence>
<feature type="non-terminal residue" evidence="12">
    <location>
        <position position="188"/>
    </location>
</feature>
<dbReference type="CDD" id="cd20069">
    <property type="entry name" value="5TM_Oxa1-like"/>
    <property type="match status" value="1"/>
</dbReference>
<evidence type="ECO:0000256" key="8">
    <source>
        <dbReference type="ARBA" id="ARBA00023136"/>
    </source>
</evidence>
<dbReference type="GO" id="GO:0005743">
    <property type="term" value="C:mitochondrial inner membrane"/>
    <property type="evidence" value="ECO:0007669"/>
    <property type="project" value="UniProtKB-SubCell"/>
</dbReference>
<keyword evidence="7" id="KW-0496">Mitochondrion</keyword>
<dbReference type="EMBL" id="EF092041">
    <property type="protein sequence ID" value="ABN12033.1"/>
    <property type="molecule type" value="mRNA"/>
</dbReference>
<comment type="similarity">
    <text evidence="2 9">Belongs to the OXA1/ALB3/YidC family.</text>
</comment>
<organism evidence="12">
    <name type="scientific">Maconellicoccus hirsutus</name>
    <name type="common">Pink hibiscus mealybug</name>
    <dbReference type="NCBI Taxonomy" id="177089"/>
    <lineage>
        <taxon>Eukaryota</taxon>
        <taxon>Metazoa</taxon>
        <taxon>Ecdysozoa</taxon>
        <taxon>Arthropoda</taxon>
        <taxon>Hexapoda</taxon>
        <taxon>Insecta</taxon>
        <taxon>Pterygota</taxon>
        <taxon>Neoptera</taxon>
        <taxon>Paraneoptera</taxon>
        <taxon>Hemiptera</taxon>
        <taxon>Sternorrhyncha</taxon>
        <taxon>Coccoidea</taxon>
        <taxon>Pseudococcidae</taxon>
        <taxon>Maconellicoccus</taxon>
    </lineage>
</organism>
<accession>A3EXX3</accession>
<evidence type="ECO:0000256" key="2">
    <source>
        <dbReference type="ARBA" id="ARBA00009877"/>
    </source>
</evidence>
<evidence type="ECO:0000256" key="9">
    <source>
        <dbReference type="RuleBase" id="RU003945"/>
    </source>
</evidence>
<name>A3EXX3_MACHI</name>
<feature type="transmembrane region" description="Helical" evidence="10">
    <location>
        <begin position="35"/>
        <end position="54"/>
    </location>
</feature>
<dbReference type="Pfam" id="PF02096">
    <property type="entry name" value="60KD_IMP"/>
    <property type="match status" value="1"/>
</dbReference>
<dbReference type="PANTHER" id="PTHR12428">
    <property type="entry name" value="OXA1"/>
    <property type="match status" value="1"/>
</dbReference>
<evidence type="ECO:0000256" key="4">
    <source>
        <dbReference type="ARBA" id="ARBA00022792"/>
    </source>
</evidence>
<dbReference type="PANTHER" id="PTHR12428:SF66">
    <property type="entry name" value="MITOCHONDRIAL INNER MEMBRANE PROTEIN OXA1L"/>
    <property type="match status" value="1"/>
</dbReference>
<evidence type="ECO:0000256" key="10">
    <source>
        <dbReference type="SAM" id="Phobius"/>
    </source>
</evidence>
<keyword evidence="8 10" id="KW-0472">Membrane</keyword>
<proteinExistence type="evidence at transcript level"/>
<dbReference type="GO" id="GO:0032979">
    <property type="term" value="P:protein insertion into mitochondrial inner membrane from matrix"/>
    <property type="evidence" value="ECO:0007669"/>
    <property type="project" value="TreeGrafter"/>
</dbReference>
<comment type="subcellular location">
    <subcellularLocation>
        <location evidence="9">Membrane</location>
        <topology evidence="9">Multi-pass membrane protein</topology>
    </subcellularLocation>
    <subcellularLocation>
        <location evidence="1">Mitochondrion inner membrane</location>
        <topology evidence="1">Multi-pass membrane protein</topology>
    </subcellularLocation>
</comment>